<name>A7BAI6_9ACTO</name>
<gene>
    <name evidence="3" type="ORF">ACTODO_00650</name>
</gene>
<dbReference type="AlphaFoldDB" id="A7BAI6"/>
<feature type="compositionally biased region" description="Polar residues" evidence="1">
    <location>
        <begin position="67"/>
        <end position="86"/>
    </location>
</feature>
<evidence type="ECO:0000313" key="3">
    <source>
        <dbReference type="EMBL" id="EDN80210.1"/>
    </source>
</evidence>
<evidence type="ECO:0008006" key="5">
    <source>
        <dbReference type="Google" id="ProtNLM"/>
    </source>
</evidence>
<proteinExistence type="predicted"/>
<protein>
    <recommendedName>
        <fullName evidence="5">Inhibitor I9 domain-containing protein</fullName>
    </recommendedName>
</protein>
<sequence>MRARSKEQITMKKPAVFLAGVGTCALAVASCSTATSPTPASQSGAPEDSAQSAPGATASPTIDPDTALTSKNGQSGPSAQSGQEADSSVVIIVQLAEGTDGETTLASINEAVASAFPGGSVSVEREYRNALKGYALRAPAGSIDVIRAVSGVQAAYPDGNNNLQ</sequence>
<dbReference type="PROSITE" id="PS51257">
    <property type="entry name" value="PROKAR_LIPOPROTEIN"/>
    <property type="match status" value="1"/>
</dbReference>
<organism evidence="3 4">
    <name type="scientific">Schaalia dentiphila ATCC 17982</name>
    <dbReference type="NCBI Taxonomy" id="411466"/>
    <lineage>
        <taxon>Bacteria</taxon>
        <taxon>Bacillati</taxon>
        <taxon>Actinomycetota</taxon>
        <taxon>Actinomycetes</taxon>
        <taxon>Actinomycetales</taxon>
        <taxon>Actinomycetaceae</taxon>
        <taxon>Schaalia</taxon>
        <taxon>Schaalia dentiphila</taxon>
    </lineage>
</organism>
<dbReference type="eggNOG" id="ENOG5031H1R">
    <property type="taxonomic scope" value="Bacteria"/>
</dbReference>
<dbReference type="Proteomes" id="UP000003553">
    <property type="component" value="Unassembled WGS sequence"/>
</dbReference>
<dbReference type="HOGENOM" id="CLU_1691717_0_0_11"/>
<keyword evidence="2" id="KW-0732">Signal</keyword>
<feature type="chain" id="PRO_5038935974" description="Inhibitor I9 domain-containing protein" evidence="2">
    <location>
        <begin position="30"/>
        <end position="164"/>
    </location>
</feature>
<evidence type="ECO:0000256" key="1">
    <source>
        <dbReference type="SAM" id="MobiDB-lite"/>
    </source>
</evidence>
<reference evidence="3" key="2">
    <citation type="submission" date="2015-05" db="EMBL/GenBank/DDBJ databases">
        <title>Draft genome sequence of Actinomyces odontolyticus (ATCC 17982).</title>
        <authorList>
            <person name="Sudarsanam P."/>
            <person name="Ley R."/>
            <person name="Guruge J."/>
            <person name="Turnbaugh P.J."/>
            <person name="Mahowald M."/>
            <person name="Liep D."/>
            <person name="Gordon J."/>
        </authorList>
    </citation>
    <scope>NUCLEOTIDE SEQUENCE</scope>
    <source>
        <strain evidence="3">ATCC 17982</strain>
    </source>
</reference>
<feature type="signal peptide" evidence="2">
    <location>
        <begin position="1"/>
        <end position="29"/>
    </location>
</feature>
<comment type="caution">
    <text evidence="3">The sequence shown here is derived from an EMBL/GenBank/DDBJ whole genome shotgun (WGS) entry which is preliminary data.</text>
</comment>
<evidence type="ECO:0000313" key="4">
    <source>
        <dbReference type="Proteomes" id="UP000003553"/>
    </source>
</evidence>
<feature type="compositionally biased region" description="Low complexity" evidence="1">
    <location>
        <begin position="32"/>
        <end position="46"/>
    </location>
</feature>
<keyword evidence="4" id="KW-1185">Reference proteome</keyword>
<feature type="region of interest" description="Disordered" evidence="1">
    <location>
        <begin position="32"/>
        <end position="86"/>
    </location>
</feature>
<accession>A7BAI6</accession>
<reference evidence="3" key="1">
    <citation type="submission" date="2007-04" db="EMBL/GenBank/DDBJ databases">
        <authorList>
            <person name="Fulton L."/>
            <person name="Clifton S."/>
            <person name="Fulton B."/>
            <person name="Xu J."/>
            <person name="Minx P."/>
            <person name="Pepin K.H."/>
            <person name="Johnson M."/>
            <person name="Thiruvilangam P."/>
            <person name="Bhonagiri V."/>
            <person name="Nash W.E."/>
            <person name="Mardis E.R."/>
            <person name="Wilson R.K."/>
        </authorList>
    </citation>
    <scope>NUCLEOTIDE SEQUENCE [LARGE SCALE GENOMIC DNA]</scope>
    <source>
        <strain evidence="3">ATCC 17982</strain>
    </source>
</reference>
<evidence type="ECO:0000256" key="2">
    <source>
        <dbReference type="SAM" id="SignalP"/>
    </source>
</evidence>
<feature type="compositionally biased region" description="Polar residues" evidence="1">
    <location>
        <begin position="49"/>
        <end position="60"/>
    </location>
</feature>
<dbReference type="EMBL" id="AAYI02000004">
    <property type="protein sequence ID" value="EDN80210.1"/>
    <property type="molecule type" value="Genomic_DNA"/>
</dbReference>